<keyword evidence="9" id="KW-0493">Microtubule</keyword>
<evidence type="ECO:0000256" key="5">
    <source>
        <dbReference type="ARBA" id="ARBA00020260"/>
    </source>
</evidence>
<keyword evidence="7" id="KW-0963">Cytoplasm</keyword>
<evidence type="ECO:0000313" key="20">
    <source>
        <dbReference type="Proteomes" id="UP000053927"/>
    </source>
</evidence>
<keyword evidence="20" id="KW-1185">Reference proteome</keyword>
<evidence type="ECO:0000256" key="13">
    <source>
        <dbReference type="ARBA" id="ARBA00023212"/>
    </source>
</evidence>
<dbReference type="PANTHER" id="PTHR28036:SF1">
    <property type="entry name" value="DASH COMPLEX SUBUNIT DAD2"/>
    <property type="match status" value="1"/>
</dbReference>
<evidence type="ECO:0000256" key="14">
    <source>
        <dbReference type="ARBA" id="ARBA00023242"/>
    </source>
</evidence>
<evidence type="ECO:0000256" key="10">
    <source>
        <dbReference type="ARBA" id="ARBA00022776"/>
    </source>
</evidence>
<evidence type="ECO:0000256" key="12">
    <source>
        <dbReference type="ARBA" id="ARBA00022838"/>
    </source>
</evidence>
<feature type="region of interest" description="Disordered" evidence="18">
    <location>
        <begin position="1"/>
        <end position="28"/>
    </location>
</feature>
<keyword evidence="11" id="KW-0159">Chromosome partition</keyword>
<evidence type="ECO:0000256" key="15">
    <source>
        <dbReference type="ARBA" id="ARBA00023306"/>
    </source>
</evidence>
<dbReference type="GO" id="GO:0005874">
    <property type="term" value="C:microtubule"/>
    <property type="evidence" value="ECO:0007669"/>
    <property type="project" value="UniProtKB-KW"/>
</dbReference>
<keyword evidence="10" id="KW-0498">Mitosis</keyword>
<keyword evidence="8" id="KW-0132">Cell division</keyword>
<evidence type="ECO:0000256" key="7">
    <source>
        <dbReference type="ARBA" id="ARBA00022490"/>
    </source>
</evidence>
<evidence type="ECO:0000256" key="11">
    <source>
        <dbReference type="ARBA" id="ARBA00022829"/>
    </source>
</evidence>
<evidence type="ECO:0000256" key="18">
    <source>
        <dbReference type="SAM" id="MobiDB-lite"/>
    </source>
</evidence>
<dbReference type="GO" id="GO:0042729">
    <property type="term" value="C:DASH complex"/>
    <property type="evidence" value="ECO:0007669"/>
    <property type="project" value="InterPro"/>
</dbReference>
<gene>
    <name evidence="19" type="ORF">STEHIDRAFT_87875</name>
</gene>
<evidence type="ECO:0000313" key="19">
    <source>
        <dbReference type="EMBL" id="EIM79912.1"/>
    </source>
</evidence>
<evidence type="ECO:0000256" key="8">
    <source>
        <dbReference type="ARBA" id="ARBA00022618"/>
    </source>
</evidence>
<proteinExistence type="inferred from homology"/>
<evidence type="ECO:0000256" key="2">
    <source>
        <dbReference type="ARBA" id="ARBA00004186"/>
    </source>
</evidence>
<keyword evidence="15" id="KW-0131">Cell cycle</keyword>
<dbReference type="EMBL" id="JH687400">
    <property type="protein sequence ID" value="EIM79912.1"/>
    <property type="molecule type" value="Genomic_DNA"/>
</dbReference>
<dbReference type="OMA" id="QWPKMFQ"/>
<evidence type="ECO:0000256" key="1">
    <source>
        <dbReference type="ARBA" id="ARBA00004123"/>
    </source>
</evidence>
<dbReference type="KEGG" id="shs:STEHIDRAFT_87875"/>
<keyword evidence="12" id="KW-0995">Kinetochore</keyword>
<dbReference type="GO" id="GO:0044732">
    <property type="term" value="C:mitotic spindle pole body"/>
    <property type="evidence" value="ECO:0007669"/>
    <property type="project" value="TreeGrafter"/>
</dbReference>
<evidence type="ECO:0000256" key="16">
    <source>
        <dbReference type="ARBA" id="ARBA00023328"/>
    </source>
</evidence>
<dbReference type="GO" id="GO:1990023">
    <property type="term" value="C:mitotic spindle midzone"/>
    <property type="evidence" value="ECO:0007669"/>
    <property type="project" value="TreeGrafter"/>
</dbReference>
<feature type="region of interest" description="Disordered" evidence="18">
    <location>
        <begin position="96"/>
        <end position="125"/>
    </location>
</feature>
<dbReference type="InterPro" id="IPR013963">
    <property type="entry name" value="DASH_Dad2"/>
</dbReference>
<dbReference type="GO" id="GO:0000278">
    <property type="term" value="P:mitotic cell cycle"/>
    <property type="evidence" value="ECO:0007669"/>
    <property type="project" value="InterPro"/>
</dbReference>
<dbReference type="eggNOG" id="ENOG502ST06">
    <property type="taxonomic scope" value="Eukaryota"/>
</dbReference>
<organism evidence="19 20">
    <name type="scientific">Stereum hirsutum (strain FP-91666)</name>
    <name type="common">White-rot fungus</name>
    <dbReference type="NCBI Taxonomy" id="721885"/>
    <lineage>
        <taxon>Eukaryota</taxon>
        <taxon>Fungi</taxon>
        <taxon>Dikarya</taxon>
        <taxon>Basidiomycota</taxon>
        <taxon>Agaricomycotina</taxon>
        <taxon>Agaricomycetes</taxon>
        <taxon>Russulales</taxon>
        <taxon>Stereaceae</taxon>
        <taxon>Stereum</taxon>
    </lineage>
</organism>
<keyword evidence="14" id="KW-0539">Nucleus</keyword>
<reference evidence="20" key="1">
    <citation type="journal article" date="2012" name="Science">
        <title>The Paleozoic origin of enzymatic lignin decomposition reconstructed from 31 fungal genomes.</title>
        <authorList>
            <person name="Floudas D."/>
            <person name="Binder M."/>
            <person name="Riley R."/>
            <person name="Barry K."/>
            <person name="Blanchette R.A."/>
            <person name="Henrissat B."/>
            <person name="Martinez A.T."/>
            <person name="Otillar R."/>
            <person name="Spatafora J.W."/>
            <person name="Yadav J.S."/>
            <person name="Aerts A."/>
            <person name="Benoit I."/>
            <person name="Boyd A."/>
            <person name="Carlson A."/>
            <person name="Copeland A."/>
            <person name="Coutinho P.M."/>
            <person name="de Vries R.P."/>
            <person name="Ferreira P."/>
            <person name="Findley K."/>
            <person name="Foster B."/>
            <person name="Gaskell J."/>
            <person name="Glotzer D."/>
            <person name="Gorecki P."/>
            <person name="Heitman J."/>
            <person name="Hesse C."/>
            <person name="Hori C."/>
            <person name="Igarashi K."/>
            <person name="Jurgens J.A."/>
            <person name="Kallen N."/>
            <person name="Kersten P."/>
            <person name="Kohler A."/>
            <person name="Kuees U."/>
            <person name="Kumar T.K.A."/>
            <person name="Kuo A."/>
            <person name="LaButti K."/>
            <person name="Larrondo L.F."/>
            <person name="Lindquist E."/>
            <person name="Ling A."/>
            <person name="Lombard V."/>
            <person name="Lucas S."/>
            <person name="Lundell T."/>
            <person name="Martin R."/>
            <person name="McLaughlin D.J."/>
            <person name="Morgenstern I."/>
            <person name="Morin E."/>
            <person name="Murat C."/>
            <person name="Nagy L.G."/>
            <person name="Nolan M."/>
            <person name="Ohm R.A."/>
            <person name="Patyshakuliyeva A."/>
            <person name="Rokas A."/>
            <person name="Ruiz-Duenas F.J."/>
            <person name="Sabat G."/>
            <person name="Salamov A."/>
            <person name="Samejima M."/>
            <person name="Schmutz J."/>
            <person name="Slot J.C."/>
            <person name="St John F."/>
            <person name="Stenlid J."/>
            <person name="Sun H."/>
            <person name="Sun S."/>
            <person name="Syed K."/>
            <person name="Tsang A."/>
            <person name="Wiebenga A."/>
            <person name="Young D."/>
            <person name="Pisabarro A."/>
            <person name="Eastwood D.C."/>
            <person name="Martin F."/>
            <person name="Cullen D."/>
            <person name="Grigoriev I.V."/>
            <person name="Hibbett D.S."/>
        </authorList>
    </citation>
    <scope>NUCLEOTIDE SEQUENCE [LARGE SCALE GENOMIC DNA]</scope>
    <source>
        <strain evidence="20">FP-91666</strain>
    </source>
</reference>
<keyword evidence="6" id="KW-0158">Chromosome</keyword>
<comment type="subcellular location">
    <subcellularLocation>
        <location evidence="3">Chromosome</location>
        <location evidence="3">Centromere</location>
        <location evidence="3">Kinetochore</location>
    </subcellularLocation>
    <subcellularLocation>
        <location evidence="2">Cytoplasm</location>
        <location evidence="2">Cytoskeleton</location>
        <location evidence="2">Spindle</location>
    </subcellularLocation>
    <subcellularLocation>
        <location evidence="1">Nucleus</location>
    </subcellularLocation>
</comment>
<feature type="compositionally biased region" description="Low complexity" evidence="18">
    <location>
        <begin position="17"/>
        <end position="28"/>
    </location>
</feature>
<dbReference type="GO" id="GO:0008608">
    <property type="term" value="P:attachment of spindle microtubules to kinetochore"/>
    <property type="evidence" value="ECO:0007669"/>
    <property type="project" value="TreeGrafter"/>
</dbReference>
<dbReference type="GO" id="GO:0051301">
    <property type="term" value="P:cell division"/>
    <property type="evidence" value="ECO:0007669"/>
    <property type="project" value="UniProtKB-KW"/>
</dbReference>
<sequence length="125" mass="13734">MAHPKASLRASHITGGSQSQAPSAAALSRLSEKKKEYDAVCALDRASAMFVKRIEGLSADCDVMADAGIVHGQVLAQWPQMFKILETFLSTREQIREEEEDVPAPPAGERLVRVPMDEIQTDNQR</sequence>
<protein>
    <recommendedName>
        <fullName evidence="5">DASH complex subunit DAD2</fullName>
    </recommendedName>
    <alternativeName>
        <fullName evidence="17">Outer kinetochore protein DAD2</fullName>
    </alternativeName>
</protein>
<evidence type="ECO:0000256" key="9">
    <source>
        <dbReference type="ARBA" id="ARBA00022701"/>
    </source>
</evidence>
<accession>R7S015</accession>
<evidence type="ECO:0000256" key="3">
    <source>
        <dbReference type="ARBA" id="ARBA00004629"/>
    </source>
</evidence>
<evidence type="ECO:0000256" key="4">
    <source>
        <dbReference type="ARBA" id="ARBA00005501"/>
    </source>
</evidence>
<keyword evidence="13" id="KW-0206">Cytoskeleton</keyword>
<keyword evidence="16" id="KW-0137">Centromere</keyword>
<name>R7S015_STEHR</name>
<dbReference type="RefSeq" id="XP_007310905.1">
    <property type="nucleotide sequence ID" value="XM_007310843.1"/>
</dbReference>
<dbReference type="Pfam" id="PF08654">
    <property type="entry name" value="DASH_Dad2"/>
    <property type="match status" value="1"/>
</dbReference>
<dbReference type="AlphaFoldDB" id="R7S015"/>
<dbReference type="OrthoDB" id="3230169at2759"/>
<dbReference type="Proteomes" id="UP000053927">
    <property type="component" value="Unassembled WGS sequence"/>
</dbReference>
<evidence type="ECO:0000256" key="6">
    <source>
        <dbReference type="ARBA" id="ARBA00022454"/>
    </source>
</evidence>
<evidence type="ECO:0000256" key="17">
    <source>
        <dbReference type="ARBA" id="ARBA00030568"/>
    </source>
</evidence>
<dbReference type="GeneID" id="18807530"/>
<dbReference type="PANTHER" id="PTHR28036">
    <property type="entry name" value="DASH COMPLEX SUBUNIT DAD2"/>
    <property type="match status" value="1"/>
</dbReference>
<comment type="similarity">
    <text evidence="4">Belongs to the DASH complex DAD2 family.</text>
</comment>